<evidence type="ECO:0000259" key="2">
    <source>
        <dbReference type="Pfam" id="PF18935"/>
    </source>
</evidence>
<evidence type="ECO:0000313" key="3">
    <source>
        <dbReference type="EMBL" id="HDQ98937.1"/>
    </source>
</evidence>
<gene>
    <name evidence="3" type="ORF">ENN51_01425</name>
</gene>
<protein>
    <recommendedName>
        <fullName evidence="2">DUF5683 domain-containing protein</fullName>
    </recommendedName>
</protein>
<dbReference type="Proteomes" id="UP000885672">
    <property type="component" value="Unassembled WGS sequence"/>
</dbReference>
<feature type="domain" description="DUF5683" evidence="2">
    <location>
        <begin position="64"/>
        <end position="104"/>
    </location>
</feature>
<proteinExistence type="predicted"/>
<comment type="caution">
    <text evidence="3">The sequence shown here is derived from an EMBL/GenBank/DDBJ whole genome shotgun (WGS) entry which is preliminary data.</text>
</comment>
<feature type="region of interest" description="Disordered" evidence="1">
    <location>
        <begin position="34"/>
        <end position="64"/>
    </location>
</feature>
<evidence type="ECO:0000256" key="1">
    <source>
        <dbReference type="SAM" id="MobiDB-lite"/>
    </source>
</evidence>
<name>A0A7V0T4D4_UNCW3</name>
<reference evidence="3" key="1">
    <citation type="journal article" date="2020" name="mSystems">
        <title>Genome- and Community-Level Interaction Insights into Carbon Utilization and Element Cycling Functions of Hydrothermarchaeota in Hydrothermal Sediment.</title>
        <authorList>
            <person name="Zhou Z."/>
            <person name="Liu Y."/>
            <person name="Xu W."/>
            <person name="Pan J."/>
            <person name="Luo Z.H."/>
            <person name="Li M."/>
        </authorList>
    </citation>
    <scope>NUCLEOTIDE SEQUENCE [LARGE SCALE GENOMIC DNA]</scope>
    <source>
        <strain evidence="3">SpSt-1182</strain>
    </source>
</reference>
<dbReference type="Pfam" id="PF18935">
    <property type="entry name" value="DUF5683"/>
    <property type="match status" value="1"/>
</dbReference>
<organism evidence="3">
    <name type="scientific">candidate division WOR-3 bacterium</name>
    <dbReference type="NCBI Taxonomy" id="2052148"/>
    <lineage>
        <taxon>Bacteria</taxon>
        <taxon>Bacteria division WOR-3</taxon>
    </lineage>
</organism>
<dbReference type="AlphaFoldDB" id="A0A7V0T4D4"/>
<sequence length="176" mass="18489">MAEAVRGGHGARPVPVIWLVTVLVLAGSAVPSEPGADEGFPVESVPEVSARPAEPAPAPTPVGKSPGRAVLLSLAIPGGGQVYTGHWWKASLIAPTEVTLAVLAARDHRHAGAARQTGDTTRYLVLCDRRNTLLFFTGTVLVYSMADAWVSARMHAFDRQMEFAIGPGRAGLNVGF</sequence>
<accession>A0A7V0T4D4</accession>
<dbReference type="InterPro" id="IPR043738">
    <property type="entry name" value="DUF5683"/>
</dbReference>
<dbReference type="EMBL" id="DSBX01000052">
    <property type="protein sequence ID" value="HDQ98937.1"/>
    <property type="molecule type" value="Genomic_DNA"/>
</dbReference>